<dbReference type="Proteomes" id="UP001174694">
    <property type="component" value="Unassembled WGS sequence"/>
</dbReference>
<feature type="compositionally biased region" description="Basic and acidic residues" evidence="2">
    <location>
        <begin position="780"/>
        <end position="814"/>
    </location>
</feature>
<feature type="region of interest" description="Disordered" evidence="2">
    <location>
        <begin position="88"/>
        <end position="234"/>
    </location>
</feature>
<feature type="compositionally biased region" description="Basic and acidic residues" evidence="2">
    <location>
        <begin position="632"/>
        <end position="664"/>
    </location>
</feature>
<evidence type="ECO:0000313" key="5">
    <source>
        <dbReference type="Proteomes" id="UP001174694"/>
    </source>
</evidence>
<dbReference type="EMBL" id="JANBVO010000004">
    <property type="protein sequence ID" value="KAJ9155127.1"/>
    <property type="molecule type" value="Genomic_DNA"/>
</dbReference>
<feature type="region of interest" description="Disordered" evidence="2">
    <location>
        <begin position="455"/>
        <end position="581"/>
    </location>
</feature>
<protein>
    <submittedName>
        <fullName evidence="4">Pre-mRNA-splicing factor 38B</fullName>
    </submittedName>
</protein>
<feature type="compositionally biased region" description="Basic and acidic residues" evidence="2">
    <location>
        <begin position="748"/>
        <end position="772"/>
    </location>
</feature>
<feature type="compositionally biased region" description="Low complexity" evidence="2">
    <location>
        <begin position="614"/>
        <end position="631"/>
    </location>
</feature>
<dbReference type="CDD" id="cd16620">
    <property type="entry name" value="vRING-HC-C4C4_RBBP6"/>
    <property type="match status" value="1"/>
</dbReference>
<dbReference type="AlphaFoldDB" id="A0AA38SB33"/>
<dbReference type="Gene3D" id="3.30.40.10">
    <property type="entry name" value="Zinc/RING finger domain, C3HC4 (zinc finger)"/>
    <property type="match status" value="1"/>
</dbReference>
<evidence type="ECO:0000313" key="4">
    <source>
        <dbReference type="EMBL" id="KAJ9155127.1"/>
    </source>
</evidence>
<comment type="caution">
    <text evidence="4">The sequence shown here is derived from an EMBL/GenBank/DDBJ whole genome shotgun (WGS) entry which is preliminary data.</text>
</comment>
<feature type="compositionally biased region" description="Basic and acidic residues" evidence="2">
    <location>
        <begin position="922"/>
        <end position="931"/>
    </location>
</feature>
<feature type="region of interest" description="Disordered" evidence="2">
    <location>
        <begin position="600"/>
        <end position="965"/>
    </location>
</feature>
<feature type="compositionally biased region" description="Basic and acidic residues" evidence="2">
    <location>
        <begin position="895"/>
        <end position="912"/>
    </location>
</feature>
<feature type="compositionally biased region" description="Basic and acidic residues" evidence="2">
    <location>
        <begin position="670"/>
        <end position="679"/>
    </location>
</feature>
<keyword evidence="1" id="KW-0863">Zinc-finger</keyword>
<sequence>MAASSITPAQAELISSLTPDEVPIKLRCAICSKLAVNAFRLPCCEQAICETCQSTLPSSCPVCEHAPLSADDCKPHKNLRTTIRVFLKTEEKKRGGSHPKESEEPTPTTTPVEPKPAPVPVVADKSEAADGSQETSEDVHTAGDAAAADQPSVPEVNGAREVSIAQPQEQSDEKDVSQPEQAQEDREESEDADDVEIILHRKEDQLENGDSGEHTMGAVDGDDNGAGGQQDGQQGAVFAGGVGFDSANGQFSNMNFGGGDFNQMQMMMAMQNGMPPNAFGAFPMMGMGMDPMMMQNMYMSGGFGSQGMGMSGMNMGMGGFNGGVGSGSDNNWNGQQSWNVGQDNFNHPNASGMGNGDYGSFNSGFHTGFNQGNFGHQGQFNDYRGNRYGYQRGGRFGRGGRGGYGFNRGGYGFGANGNQPGQGYAPSQYPSGTPDQASNGATVSAANQEGVDEYGRTMRPEKGNDEQGSTEGNGGAATNTEDAGAVPGGDKAADEAASSSTSVKDGTQAATQSIPTLGDSRSPQVGDSVSVGDPSMGRIGTPTNGYQNHNRGVSSGGMPSPAVPAADVPINAPKGPKAMLQGLPNTSLLKLRARGYLIPGDKVQSPKTNGGGFASPAADAPGSRSSSPGASKRQDSEHRDQSGERDRDADKSRDRHGRDRDRSETPSSREYSRSRDHRDSRKRRRHRSRSASLDERDEDRYHRRHRRKHSTYAEDDDPKSRPRDDKYDERSRSASPDESKHSGHRSRKDRDSRRRRDREDERERDSDYEYRRKSSHRSHRDREYDRDRDGEKEKDKDRAKDRTRNRDREKERDRDRRHRSKRTSAEPPTPREPADDEFNPPTAPRGPSSSITGAKGLEIKGASRRSREAAESSRRSSVSSSKVPPTAPAAASDPHAAEREARNRERLLRETQRLAGLTGSKRRSDDGEEAKRSRRKGRRGEVVTADDEEARMRRLEAERERSRWG</sequence>
<feature type="region of interest" description="Disordered" evidence="2">
    <location>
        <begin position="415"/>
        <end position="442"/>
    </location>
</feature>
<reference evidence="4" key="1">
    <citation type="submission" date="2022-07" db="EMBL/GenBank/DDBJ databases">
        <title>Fungi with potential for degradation of polypropylene.</title>
        <authorList>
            <person name="Gostincar C."/>
        </authorList>
    </citation>
    <scope>NUCLEOTIDE SEQUENCE</scope>
    <source>
        <strain evidence="4">EXF-13308</strain>
    </source>
</reference>
<dbReference type="InterPro" id="IPR001841">
    <property type="entry name" value="Znf_RING"/>
</dbReference>
<feature type="domain" description="RING-type" evidence="3">
    <location>
        <begin position="28"/>
        <end position="64"/>
    </location>
</feature>
<dbReference type="GO" id="GO:0008270">
    <property type="term" value="F:zinc ion binding"/>
    <property type="evidence" value="ECO:0007669"/>
    <property type="project" value="UniProtKB-KW"/>
</dbReference>
<dbReference type="InterPro" id="IPR013083">
    <property type="entry name" value="Znf_RING/FYVE/PHD"/>
</dbReference>
<dbReference type="PROSITE" id="PS50089">
    <property type="entry name" value="ZF_RING_2"/>
    <property type="match status" value="1"/>
</dbReference>
<feature type="compositionally biased region" description="Basic and acidic residues" evidence="2">
    <location>
        <begin position="718"/>
        <end position="741"/>
    </location>
</feature>
<evidence type="ECO:0000256" key="1">
    <source>
        <dbReference type="PROSITE-ProRule" id="PRU00175"/>
    </source>
</evidence>
<feature type="compositionally biased region" description="Polar residues" evidence="2">
    <location>
        <begin position="541"/>
        <end position="553"/>
    </location>
</feature>
<evidence type="ECO:0000259" key="3">
    <source>
        <dbReference type="PROSITE" id="PS50089"/>
    </source>
</evidence>
<keyword evidence="1" id="KW-0479">Metal-binding</keyword>
<organism evidence="4 5">
    <name type="scientific">Pleurostoma richardsiae</name>
    <dbReference type="NCBI Taxonomy" id="41990"/>
    <lineage>
        <taxon>Eukaryota</taxon>
        <taxon>Fungi</taxon>
        <taxon>Dikarya</taxon>
        <taxon>Ascomycota</taxon>
        <taxon>Pezizomycotina</taxon>
        <taxon>Sordariomycetes</taxon>
        <taxon>Sordariomycetidae</taxon>
        <taxon>Calosphaeriales</taxon>
        <taxon>Pleurostomataceae</taxon>
        <taxon>Pleurostoma</taxon>
    </lineage>
</organism>
<keyword evidence="5" id="KW-1185">Reference proteome</keyword>
<feature type="compositionally biased region" description="Polar residues" evidence="2">
    <location>
        <begin position="466"/>
        <end position="481"/>
    </location>
</feature>
<gene>
    <name evidence="4" type="ORF">NKR23_g2317</name>
</gene>
<accession>A0AA38SB33</accession>
<feature type="compositionally biased region" description="Basic and acidic residues" evidence="2">
    <location>
        <begin position="455"/>
        <end position="465"/>
    </location>
</feature>
<feature type="compositionally biased region" description="Basic and acidic residues" evidence="2">
    <location>
        <begin position="692"/>
        <end position="701"/>
    </location>
</feature>
<dbReference type="SUPFAM" id="SSF57850">
    <property type="entry name" value="RING/U-box"/>
    <property type="match status" value="1"/>
</dbReference>
<feature type="compositionally biased region" description="Basic and acidic residues" evidence="2">
    <location>
        <begin position="88"/>
        <end position="103"/>
    </location>
</feature>
<feature type="compositionally biased region" description="Basic residues" evidence="2">
    <location>
        <begin position="680"/>
        <end position="689"/>
    </location>
</feature>
<evidence type="ECO:0000256" key="2">
    <source>
        <dbReference type="SAM" id="MobiDB-lite"/>
    </source>
</evidence>
<proteinExistence type="predicted"/>
<keyword evidence="1" id="KW-0862">Zinc</keyword>
<feature type="compositionally biased region" description="Polar residues" evidence="2">
    <location>
        <begin position="497"/>
        <end position="527"/>
    </location>
</feature>
<feature type="compositionally biased region" description="Basic and acidic residues" evidence="2">
    <location>
        <begin position="865"/>
        <end position="874"/>
    </location>
</feature>
<feature type="compositionally biased region" description="Low complexity" evidence="2">
    <location>
        <begin position="875"/>
        <end position="894"/>
    </location>
</feature>
<name>A0AA38SB33_9PEZI</name>
<feature type="compositionally biased region" description="Basic and acidic residues" evidence="2">
    <location>
        <begin position="950"/>
        <end position="965"/>
    </location>
</feature>
<feature type="compositionally biased region" description="Acidic residues" evidence="2">
    <location>
        <begin position="185"/>
        <end position="196"/>
    </location>
</feature>
<feature type="compositionally biased region" description="Polar residues" evidence="2">
    <location>
        <begin position="428"/>
        <end position="442"/>
    </location>
</feature>